<evidence type="ECO:0000313" key="3">
    <source>
        <dbReference type="EMBL" id="OXC71634.1"/>
    </source>
</evidence>
<feature type="region of interest" description="Disordered" evidence="1">
    <location>
        <begin position="119"/>
        <end position="139"/>
    </location>
</feature>
<name>A0A226WKA7_CABSO</name>
<proteinExistence type="predicted"/>
<evidence type="ECO:0000256" key="2">
    <source>
        <dbReference type="SAM" id="Phobius"/>
    </source>
</evidence>
<keyword evidence="2" id="KW-1133">Transmembrane helix</keyword>
<dbReference type="RefSeq" id="WP_089166440.1">
    <property type="nucleotide sequence ID" value="NZ_MTHB01000302.1"/>
</dbReference>
<protein>
    <submittedName>
        <fullName evidence="3">Uncharacterized protein</fullName>
    </submittedName>
</protein>
<evidence type="ECO:0000313" key="4">
    <source>
        <dbReference type="Proteomes" id="UP000214720"/>
    </source>
</evidence>
<keyword evidence="2" id="KW-0472">Membrane</keyword>
<comment type="caution">
    <text evidence="3">The sequence shown here is derived from an EMBL/GenBank/DDBJ whole genome shotgun (WGS) entry which is preliminary data.</text>
</comment>
<feature type="transmembrane region" description="Helical" evidence="2">
    <location>
        <begin position="12"/>
        <end position="29"/>
    </location>
</feature>
<dbReference type="Proteomes" id="UP000214720">
    <property type="component" value="Unassembled WGS sequence"/>
</dbReference>
<keyword evidence="2" id="KW-0812">Transmembrane</keyword>
<gene>
    <name evidence="3" type="ORF">BSU04_46105</name>
</gene>
<dbReference type="EMBL" id="MTHB01000302">
    <property type="protein sequence ID" value="OXC71634.1"/>
    <property type="molecule type" value="Genomic_DNA"/>
</dbReference>
<dbReference type="OrthoDB" id="9006051at2"/>
<evidence type="ECO:0000256" key="1">
    <source>
        <dbReference type="SAM" id="MobiDB-lite"/>
    </source>
</evidence>
<sequence length="139" mass="14785">MKKLFSFLTAGQLPYSVAILLCIAAWLMGQQQVKPGSRIAVAEKGAIILEAALNHPGATDAQLKAQITEPVTRVLRHYQDLGYVVIDSSKNAQGDMTVAELPLNALDITNEMRAAVQLPAQRPAAPQSASAPSPASHDD</sequence>
<reference evidence="4" key="1">
    <citation type="submission" date="2017-01" db="EMBL/GenBank/DDBJ databases">
        <title>Genome Analysis of Deinococcus marmoris KOPRI26562.</title>
        <authorList>
            <person name="Kim J.H."/>
            <person name="Oh H.-M."/>
        </authorList>
    </citation>
    <scope>NUCLEOTIDE SEQUENCE [LARGE SCALE GENOMIC DNA]</scope>
    <source>
        <strain evidence="4">PAMC 26633</strain>
    </source>
</reference>
<organism evidence="3 4">
    <name type="scientific">Caballeronia sordidicola</name>
    <name type="common">Burkholderia sordidicola</name>
    <dbReference type="NCBI Taxonomy" id="196367"/>
    <lineage>
        <taxon>Bacteria</taxon>
        <taxon>Pseudomonadati</taxon>
        <taxon>Pseudomonadota</taxon>
        <taxon>Betaproteobacteria</taxon>
        <taxon>Burkholderiales</taxon>
        <taxon>Burkholderiaceae</taxon>
        <taxon>Caballeronia</taxon>
    </lineage>
</organism>
<accession>A0A226WKA7</accession>
<dbReference type="AlphaFoldDB" id="A0A226WKA7"/>